<dbReference type="InterPro" id="IPR042098">
    <property type="entry name" value="TauD-like_sf"/>
</dbReference>
<accession>A0ABU9QHZ7</accession>
<name>A0ABU9QHZ7_9BURK</name>
<sequence length="367" mass="41298">MSSAAFPLISDPTVWSGSKIANHPESWTVTVSEDQRTELLAALQRLRHENLTLNEVEQPHFPAGNGMQRLITTITEAVTTGPGFVVVRGFPVGGLSDHDVRLMYLGLSRHLGTCVSQDSQCALIADVREKGIAVNALTRAYGNKHGTLLHVDLADVVGLLGVRQANNGAISTLASSSMVYNEFVRQRPELLETAFEGFFWDRFGEQKDWEEPMTPRKIPVFSISNGTLSSRYNRNWINAASVRRGVPFTEREAAVLDFFDEMAHKHELPLQMRPGDLYFASNYTVLHGRHAYDENEQTPADQKRLFLRVWLNIPEIRSFDDESLVRYGLTSHGNIGWTSRELLENKHLVPDMERTRLELREPSGSTP</sequence>
<keyword evidence="2" id="KW-0560">Oxidoreductase</keyword>
<reference evidence="5 6" key="1">
    <citation type="submission" date="2024-01" db="EMBL/GenBank/DDBJ databases">
        <title>The diversity of rhizobia nodulating Mimosa spp. in eleven states of Brazil covering several biomes is determined by host plant, location, and edaphic factors.</title>
        <authorList>
            <person name="Rouws L."/>
            <person name="Barauna A."/>
            <person name="Beukes C."/>
            <person name="De Faria S.M."/>
            <person name="Gross E."/>
            <person name="Dos Reis Junior F.B."/>
            <person name="Simon M."/>
            <person name="Maluk M."/>
            <person name="Odee D.W."/>
            <person name="Kenicer G."/>
            <person name="Young J.P.W."/>
            <person name="Reis V.M."/>
            <person name="Zilli J."/>
            <person name="James E.K."/>
        </authorList>
    </citation>
    <scope>NUCLEOTIDE SEQUENCE [LARGE SCALE GENOMIC DNA]</scope>
    <source>
        <strain evidence="5 6">JPY77</strain>
    </source>
</reference>
<dbReference type="PANTHER" id="PTHR10696:SF56">
    <property type="entry name" value="TAUD_TFDA-LIKE DOMAIN-CONTAINING PROTEIN"/>
    <property type="match status" value="1"/>
</dbReference>
<comment type="cofactor">
    <cofactor evidence="1">
        <name>Fe(2+)</name>
        <dbReference type="ChEBI" id="CHEBI:29033"/>
    </cofactor>
</comment>
<dbReference type="SUPFAM" id="SSF51197">
    <property type="entry name" value="Clavaminate synthase-like"/>
    <property type="match status" value="1"/>
</dbReference>
<evidence type="ECO:0000256" key="2">
    <source>
        <dbReference type="ARBA" id="ARBA00023002"/>
    </source>
</evidence>
<proteinExistence type="predicted"/>
<dbReference type="RefSeq" id="WP_201656479.1">
    <property type="nucleotide sequence ID" value="NZ_CAJHCS010000025.1"/>
</dbReference>
<dbReference type="Pfam" id="PF02668">
    <property type="entry name" value="TauD"/>
    <property type="match status" value="1"/>
</dbReference>
<dbReference type="InterPro" id="IPR050411">
    <property type="entry name" value="AlphaKG_dependent_hydroxylases"/>
</dbReference>
<feature type="domain" description="TauD/TfdA-like" evidence="4">
    <location>
        <begin position="80"/>
        <end position="310"/>
    </location>
</feature>
<evidence type="ECO:0000256" key="1">
    <source>
        <dbReference type="ARBA" id="ARBA00001954"/>
    </source>
</evidence>
<organism evidence="5 6">
    <name type="scientific">Paraburkholderia sabiae</name>
    <dbReference type="NCBI Taxonomy" id="273251"/>
    <lineage>
        <taxon>Bacteria</taxon>
        <taxon>Pseudomonadati</taxon>
        <taxon>Pseudomonadota</taxon>
        <taxon>Betaproteobacteria</taxon>
        <taxon>Burkholderiales</taxon>
        <taxon>Burkholderiaceae</taxon>
        <taxon>Paraburkholderia</taxon>
    </lineage>
</organism>
<dbReference type="Gene3D" id="3.60.130.10">
    <property type="entry name" value="Clavaminate synthase-like"/>
    <property type="match status" value="1"/>
</dbReference>
<protein>
    <submittedName>
        <fullName evidence="5">TauD/TfdA family dioxygenase</fullName>
    </submittedName>
</protein>
<dbReference type="InterPro" id="IPR003819">
    <property type="entry name" value="TauD/TfdA-like"/>
</dbReference>
<keyword evidence="5" id="KW-0223">Dioxygenase</keyword>
<keyword evidence="3" id="KW-0045">Antibiotic biosynthesis</keyword>
<evidence type="ECO:0000313" key="5">
    <source>
        <dbReference type="EMBL" id="MEM5289046.1"/>
    </source>
</evidence>
<dbReference type="Proteomes" id="UP001494588">
    <property type="component" value="Unassembled WGS sequence"/>
</dbReference>
<evidence type="ECO:0000313" key="6">
    <source>
        <dbReference type="Proteomes" id="UP001494588"/>
    </source>
</evidence>
<dbReference type="PANTHER" id="PTHR10696">
    <property type="entry name" value="GAMMA-BUTYROBETAINE HYDROXYLASE-RELATED"/>
    <property type="match status" value="1"/>
</dbReference>
<evidence type="ECO:0000259" key="4">
    <source>
        <dbReference type="Pfam" id="PF02668"/>
    </source>
</evidence>
<dbReference type="GO" id="GO:0051213">
    <property type="term" value="F:dioxygenase activity"/>
    <property type="evidence" value="ECO:0007669"/>
    <property type="project" value="UniProtKB-KW"/>
</dbReference>
<keyword evidence="6" id="KW-1185">Reference proteome</keyword>
<dbReference type="EMBL" id="JAZHGC010000023">
    <property type="protein sequence ID" value="MEM5289046.1"/>
    <property type="molecule type" value="Genomic_DNA"/>
</dbReference>
<comment type="caution">
    <text evidence="5">The sequence shown here is derived from an EMBL/GenBank/DDBJ whole genome shotgun (WGS) entry which is preliminary data.</text>
</comment>
<evidence type="ECO:0000256" key="3">
    <source>
        <dbReference type="ARBA" id="ARBA00023194"/>
    </source>
</evidence>
<gene>
    <name evidence="5" type="ORF">V4C55_25260</name>
</gene>